<dbReference type="OrthoDB" id="196624at2"/>
<evidence type="ECO:0000259" key="5">
    <source>
        <dbReference type="PROSITE" id="PS50931"/>
    </source>
</evidence>
<reference evidence="6 7" key="1">
    <citation type="submission" date="2016-06" db="EMBL/GenBank/DDBJ databases">
        <authorList>
            <person name="Kjaerup R.B."/>
            <person name="Dalgaard T.S."/>
            <person name="Juul-Madsen H.R."/>
        </authorList>
    </citation>
    <scope>NUCLEOTIDE SEQUENCE [LARGE SCALE GENOMIC DNA]</scope>
    <source>
        <strain evidence="6 7">DSM 16361</strain>
    </source>
</reference>
<evidence type="ECO:0000313" key="6">
    <source>
        <dbReference type="EMBL" id="SBP87873.1"/>
    </source>
</evidence>
<organism evidence="6 7">
    <name type="scientific">Thiomonas delicata</name>
    <name type="common">Thiomonas cuprina</name>
    <dbReference type="NCBI Taxonomy" id="364030"/>
    <lineage>
        <taxon>Bacteria</taxon>
        <taxon>Pseudomonadati</taxon>
        <taxon>Pseudomonadota</taxon>
        <taxon>Betaproteobacteria</taxon>
        <taxon>Burkholderiales</taxon>
        <taxon>Thiomonas</taxon>
    </lineage>
</organism>
<comment type="similarity">
    <text evidence="1">Belongs to the LysR transcriptional regulatory family.</text>
</comment>
<evidence type="ECO:0000313" key="7">
    <source>
        <dbReference type="Proteomes" id="UP000214566"/>
    </source>
</evidence>
<dbReference type="Pfam" id="PF03466">
    <property type="entry name" value="LysR_substrate"/>
    <property type="match status" value="1"/>
</dbReference>
<evidence type="ECO:0000256" key="2">
    <source>
        <dbReference type="ARBA" id="ARBA00023015"/>
    </source>
</evidence>
<dbReference type="AlphaFoldDB" id="A0A238D3M4"/>
<dbReference type="Pfam" id="PF00126">
    <property type="entry name" value="HTH_1"/>
    <property type="match status" value="1"/>
</dbReference>
<dbReference type="InterPro" id="IPR000847">
    <property type="entry name" value="LysR_HTH_N"/>
</dbReference>
<proteinExistence type="inferred from homology"/>
<dbReference type="Proteomes" id="UP000214566">
    <property type="component" value="Unassembled WGS sequence"/>
</dbReference>
<keyword evidence="2" id="KW-0805">Transcription regulation</keyword>
<dbReference type="PROSITE" id="PS50931">
    <property type="entry name" value="HTH_LYSR"/>
    <property type="match status" value="1"/>
</dbReference>
<evidence type="ECO:0000256" key="3">
    <source>
        <dbReference type="ARBA" id="ARBA00023125"/>
    </source>
</evidence>
<dbReference type="InterPro" id="IPR005119">
    <property type="entry name" value="LysR_subst-bd"/>
</dbReference>
<dbReference type="GO" id="GO:0000976">
    <property type="term" value="F:transcription cis-regulatory region binding"/>
    <property type="evidence" value="ECO:0007669"/>
    <property type="project" value="TreeGrafter"/>
</dbReference>
<sequence length="285" mass="31522">MNPSPDVLLAFAESASLGSFSAAARKLGKSQSTISTAIANLEIDLGLELFDRSSRKPTLTEQGEVVLRRAEEILAAYSQLSHAASTLAQGQEARLSVALSDTYQSDRFEDMLNAFQQHYPDIELECLIAECTDLIALVQSGRAQIGFVEQQHSYPTDIGFGTVAERTEIALFVAKSHPLAIEMRIHAGKLRQYRELRLATVLNPQGTQTHGRSWAAPSYLMLMEMAQRGFGWAPIPRWLVDRFAGGSLHELNVHGWPRQIAVDAVWSRRHRLGPAGTWLLKAMLA</sequence>
<dbReference type="SUPFAM" id="SSF53850">
    <property type="entry name" value="Periplasmic binding protein-like II"/>
    <property type="match status" value="1"/>
</dbReference>
<dbReference type="PANTHER" id="PTHR30126:SF91">
    <property type="entry name" value="LYSR FAMILY TRANSCRIPTIONAL REGULATOR"/>
    <property type="match status" value="1"/>
</dbReference>
<dbReference type="PANTHER" id="PTHR30126">
    <property type="entry name" value="HTH-TYPE TRANSCRIPTIONAL REGULATOR"/>
    <property type="match status" value="1"/>
</dbReference>
<dbReference type="Gene3D" id="3.40.190.290">
    <property type="match status" value="1"/>
</dbReference>
<keyword evidence="3" id="KW-0238">DNA-binding</keyword>
<dbReference type="FunFam" id="1.10.10.10:FF:000001">
    <property type="entry name" value="LysR family transcriptional regulator"/>
    <property type="match status" value="1"/>
</dbReference>
<keyword evidence="7" id="KW-1185">Reference proteome</keyword>
<dbReference type="PRINTS" id="PR00039">
    <property type="entry name" value="HTHLYSR"/>
</dbReference>
<evidence type="ECO:0000256" key="4">
    <source>
        <dbReference type="ARBA" id="ARBA00023163"/>
    </source>
</evidence>
<gene>
    <name evidence="6" type="ORF">THIARS_60586</name>
</gene>
<dbReference type="InterPro" id="IPR036390">
    <property type="entry name" value="WH_DNA-bd_sf"/>
</dbReference>
<dbReference type="InterPro" id="IPR036388">
    <property type="entry name" value="WH-like_DNA-bd_sf"/>
</dbReference>
<feature type="domain" description="HTH lysR-type" evidence="5">
    <location>
        <begin position="3"/>
        <end position="60"/>
    </location>
</feature>
<keyword evidence="4" id="KW-0804">Transcription</keyword>
<dbReference type="EMBL" id="FLMQ01000055">
    <property type="protein sequence ID" value="SBP87873.1"/>
    <property type="molecule type" value="Genomic_DNA"/>
</dbReference>
<protein>
    <submittedName>
        <fullName evidence="6">Transcriptional regulator, LysR family</fullName>
    </submittedName>
</protein>
<dbReference type="Gene3D" id="1.10.10.10">
    <property type="entry name" value="Winged helix-like DNA-binding domain superfamily/Winged helix DNA-binding domain"/>
    <property type="match status" value="1"/>
</dbReference>
<dbReference type="GO" id="GO:0003700">
    <property type="term" value="F:DNA-binding transcription factor activity"/>
    <property type="evidence" value="ECO:0007669"/>
    <property type="project" value="InterPro"/>
</dbReference>
<evidence type="ECO:0000256" key="1">
    <source>
        <dbReference type="ARBA" id="ARBA00009437"/>
    </source>
</evidence>
<dbReference type="RefSeq" id="WP_094160019.1">
    <property type="nucleotide sequence ID" value="NZ_LT592170.1"/>
</dbReference>
<dbReference type="CDD" id="cd05466">
    <property type="entry name" value="PBP2_LTTR_substrate"/>
    <property type="match status" value="1"/>
</dbReference>
<name>A0A238D3M4_THIDL</name>
<dbReference type="SUPFAM" id="SSF46785">
    <property type="entry name" value="Winged helix' DNA-binding domain"/>
    <property type="match status" value="1"/>
</dbReference>
<accession>A0A238D3M4</accession>